<dbReference type="SUPFAM" id="SSF51430">
    <property type="entry name" value="NAD(P)-linked oxidoreductase"/>
    <property type="match status" value="1"/>
</dbReference>
<proteinExistence type="predicted"/>
<evidence type="ECO:0000259" key="1">
    <source>
        <dbReference type="Pfam" id="PF00248"/>
    </source>
</evidence>
<keyword evidence="3" id="KW-1185">Reference proteome</keyword>
<feature type="domain" description="NADP-dependent oxidoreductase" evidence="1">
    <location>
        <begin position="63"/>
        <end position="297"/>
    </location>
</feature>
<dbReference type="EMBL" id="BMXI01000007">
    <property type="protein sequence ID" value="GHC53269.1"/>
    <property type="molecule type" value="Genomic_DNA"/>
</dbReference>
<dbReference type="Gene3D" id="3.20.20.100">
    <property type="entry name" value="NADP-dependent oxidoreductase domain"/>
    <property type="match status" value="1"/>
</dbReference>
<dbReference type="RefSeq" id="WP_189569770.1">
    <property type="nucleotide sequence ID" value="NZ_BMXI01000007.1"/>
</dbReference>
<dbReference type="CDD" id="cd19100">
    <property type="entry name" value="AKR_unchar"/>
    <property type="match status" value="1"/>
</dbReference>
<dbReference type="InterPro" id="IPR036812">
    <property type="entry name" value="NAD(P)_OxRdtase_dom_sf"/>
</dbReference>
<sequence>MPESSRPFPKRREFLVALAGLASARNLLAQPSTDKIGKTLPTRKLGRLDQRITQFTLGGFHAWKAPAHQQEALIDRAIELGVRTFDNARDYGDGASEKLYGKYLTPRYRDYIYLTSKSSQKTGKAVREQLENSLRWMKTDHLDLWNIHAITTIQDVDERINAGVLDAFLKARDEGKVRHLGFTGHSSYKTHLHFLKRLHELGIELDTCLMPMSLVDPHYDSFITHVLPELKKRDYGVFAMKTMGFGSFFGNGPQEQQLRELNLSLTNSGISVEDMHHFVYSLPITSLCSGCESISQLEENVKALTSFKSLNQTAQETLLTKTESLYHRALEHYKS</sequence>
<reference evidence="2" key="1">
    <citation type="journal article" date="2014" name="Int. J. Syst. Evol. Microbiol.">
        <title>Complete genome sequence of Corynebacterium casei LMG S-19264T (=DSM 44701T), isolated from a smear-ripened cheese.</title>
        <authorList>
            <consortium name="US DOE Joint Genome Institute (JGI-PGF)"/>
            <person name="Walter F."/>
            <person name="Albersmeier A."/>
            <person name="Kalinowski J."/>
            <person name="Ruckert C."/>
        </authorList>
    </citation>
    <scope>NUCLEOTIDE SEQUENCE</scope>
    <source>
        <strain evidence="2">KCTC 12988</strain>
    </source>
</reference>
<dbReference type="Pfam" id="PF00248">
    <property type="entry name" value="Aldo_ket_red"/>
    <property type="match status" value="1"/>
</dbReference>
<dbReference type="PANTHER" id="PTHR43312:SF1">
    <property type="entry name" value="NADP-DEPENDENT OXIDOREDUCTASE DOMAIN-CONTAINING PROTEIN"/>
    <property type="match status" value="1"/>
</dbReference>
<dbReference type="InterPro" id="IPR023210">
    <property type="entry name" value="NADP_OxRdtase_dom"/>
</dbReference>
<evidence type="ECO:0000313" key="3">
    <source>
        <dbReference type="Proteomes" id="UP000644507"/>
    </source>
</evidence>
<organism evidence="2 3">
    <name type="scientific">Roseibacillus persicicus</name>
    <dbReference type="NCBI Taxonomy" id="454148"/>
    <lineage>
        <taxon>Bacteria</taxon>
        <taxon>Pseudomonadati</taxon>
        <taxon>Verrucomicrobiota</taxon>
        <taxon>Verrucomicrobiia</taxon>
        <taxon>Verrucomicrobiales</taxon>
        <taxon>Verrucomicrobiaceae</taxon>
        <taxon>Roseibacillus</taxon>
    </lineage>
</organism>
<dbReference type="AlphaFoldDB" id="A0A918TNX3"/>
<evidence type="ECO:0000313" key="2">
    <source>
        <dbReference type="EMBL" id="GHC53269.1"/>
    </source>
</evidence>
<protein>
    <submittedName>
        <fullName evidence="2">Oxidoreductase</fullName>
    </submittedName>
</protein>
<gene>
    <name evidence="2" type="ORF">GCM10007100_19680</name>
</gene>
<name>A0A918TNX3_9BACT</name>
<dbReference type="Proteomes" id="UP000644507">
    <property type="component" value="Unassembled WGS sequence"/>
</dbReference>
<comment type="caution">
    <text evidence="2">The sequence shown here is derived from an EMBL/GenBank/DDBJ whole genome shotgun (WGS) entry which is preliminary data.</text>
</comment>
<accession>A0A918TNX3</accession>
<dbReference type="PANTHER" id="PTHR43312">
    <property type="entry name" value="D-THREO-ALDOSE 1-DEHYDROGENASE"/>
    <property type="match status" value="1"/>
</dbReference>
<reference evidence="2" key="2">
    <citation type="submission" date="2020-09" db="EMBL/GenBank/DDBJ databases">
        <authorList>
            <person name="Sun Q."/>
            <person name="Kim S."/>
        </authorList>
    </citation>
    <scope>NUCLEOTIDE SEQUENCE</scope>
    <source>
        <strain evidence="2">KCTC 12988</strain>
    </source>
</reference>
<dbReference type="InterPro" id="IPR053135">
    <property type="entry name" value="AKR2_Oxidoreductase"/>
</dbReference>